<dbReference type="EMBL" id="CAJNOQ010005463">
    <property type="protein sequence ID" value="CAF1099554.1"/>
    <property type="molecule type" value="Genomic_DNA"/>
</dbReference>
<dbReference type="InterPro" id="IPR013783">
    <property type="entry name" value="Ig-like_fold"/>
</dbReference>
<dbReference type="Gene3D" id="2.60.40.10">
    <property type="entry name" value="Immunoglobulins"/>
    <property type="match status" value="1"/>
</dbReference>
<feature type="compositionally biased region" description="Polar residues" evidence="1">
    <location>
        <begin position="677"/>
        <end position="693"/>
    </location>
</feature>
<dbReference type="Pfam" id="PF16794">
    <property type="entry name" value="fn3_4"/>
    <property type="match status" value="1"/>
</dbReference>
<evidence type="ECO:0000313" key="4">
    <source>
        <dbReference type="EMBL" id="CAF3864615.1"/>
    </source>
</evidence>
<keyword evidence="5" id="KW-1185">Reference proteome</keyword>
<feature type="compositionally biased region" description="Polar residues" evidence="1">
    <location>
        <begin position="631"/>
        <end position="648"/>
    </location>
</feature>
<dbReference type="InterPro" id="IPR003961">
    <property type="entry name" value="FN3_dom"/>
</dbReference>
<protein>
    <recommendedName>
        <fullName evidence="2">Fibronectin type-III domain-containing protein</fullName>
    </recommendedName>
</protein>
<reference evidence="3" key="1">
    <citation type="submission" date="2021-02" db="EMBL/GenBank/DDBJ databases">
        <authorList>
            <person name="Nowell W R."/>
        </authorList>
    </citation>
    <scope>NUCLEOTIDE SEQUENCE</scope>
</reference>
<dbReference type="OrthoDB" id="2434995at2759"/>
<evidence type="ECO:0000313" key="5">
    <source>
        <dbReference type="Proteomes" id="UP000663829"/>
    </source>
</evidence>
<accession>A0A814P1N6</accession>
<dbReference type="Proteomes" id="UP000681722">
    <property type="component" value="Unassembled WGS sequence"/>
</dbReference>
<evidence type="ECO:0000259" key="2">
    <source>
        <dbReference type="PROSITE" id="PS50853"/>
    </source>
</evidence>
<dbReference type="Proteomes" id="UP000663829">
    <property type="component" value="Unassembled WGS sequence"/>
</dbReference>
<dbReference type="InterPro" id="IPR056565">
    <property type="entry name" value="Fn3_ATF7IP"/>
</dbReference>
<gene>
    <name evidence="3" type="ORF">GPM918_LOCUS18677</name>
    <name evidence="4" type="ORF">SRO942_LOCUS18674</name>
</gene>
<dbReference type="EMBL" id="CAJOBC010005463">
    <property type="protein sequence ID" value="CAF3864615.1"/>
    <property type="molecule type" value="Genomic_DNA"/>
</dbReference>
<feature type="domain" description="Fibronectin type-III" evidence="2">
    <location>
        <begin position="734"/>
        <end position="837"/>
    </location>
</feature>
<dbReference type="PROSITE" id="PS50853">
    <property type="entry name" value="FN3"/>
    <property type="match status" value="1"/>
</dbReference>
<sequence>MDVLADTRRHTARKSTVTRLLQIKSSPTHPPPLNHCENVIQVETTTKSSAYINNNSVSSSSLNSHQHLSQVVGDEMKLSLYNPNSQRPVSDECPSSIFETLDSSSAILEIKKEQVDANDQQIKPMIIIPDNDIEEVEDSANNLFGSTQVVHPRHSETNVSSPHVRKDSVNNPFNSSAVCDDIMENLKLQTEQQIGHDKSDNAYRVKSTTTARISVDTQRTSSTINSNLLPDYRHSYSTDSTNSGTVVPPPTLSACFDDNLKSSQIVRKGKITKEPHQQDNEMEHQFQNTFEQRQSRTEIPVGESEVVKMDQDEIGVSSSGKGIANDEQSSNGNDLNLFTKSVLASDAQRRREDDVCPMESETSVPLALPNNSIVEISGTRPIYPSVRQSVTVIDDDIVEIATTPAIPHRSNYQNVILVREDIMNMTTTSNHHLSSCCTCRCHPIRQSSDDDFHLFEQALNAQRQQQQTLSVNDRLIKFLKEQQKEFQQKPPQHQQAKEHRSQQTITVDIKEMGIQTEKHPQTVQQVQQRQITQAIIPPSLVVTSSASNPLIPPQLKQHTLQTAVRPHNPFSITAVSTSILSAGPILPATLHHRPTLLSRTPFLQPILPHPPTPPVPLPSNVAALLPEASVSPAQTVPSQHQYPTSAPIQQQQQQQQQQRQSQVTEIDLTNDDDDRPSSMSQTTIRPQIPQTASIPPPPNRTRGGNRNFRANIIQTGQVSFPIRPLPEHQPFDTTIARPKLTIAHENSTVRLHWNLQNTSQESIREYQIFAYKYNVNSTVSDWKQIGSVRSMRLPMAVTLKEFQSNSHYAFAVRAISMSNIVGQFCEPKTIFTGIPPNPLPLQTSHIQNVPISNGVGVSPVTIDAFSINKQHCILIPLCT</sequence>
<proteinExistence type="predicted"/>
<feature type="compositionally biased region" description="Low complexity" evidence="1">
    <location>
        <begin position="649"/>
        <end position="662"/>
    </location>
</feature>
<comment type="caution">
    <text evidence="3">The sequence shown here is derived from an EMBL/GenBank/DDBJ whole genome shotgun (WGS) entry which is preliminary data.</text>
</comment>
<feature type="region of interest" description="Disordered" evidence="1">
    <location>
        <begin position="631"/>
        <end position="706"/>
    </location>
</feature>
<evidence type="ECO:0000256" key="1">
    <source>
        <dbReference type="SAM" id="MobiDB-lite"/>
    </source>
</evidence>
<name>A0A814P1N6_9BILA</name>
<evidence type="ECO:0000313" key="3">
    <source>
        <dbReference type="EMBL" id="CAF1099554.1"/>
    </source>
</evidence>
<dbReference type="AlphaFoldDB" id="A0A814P1N6"/>
<feature type="region of interest" description="Disordered" evidence="1">
    <location>
        <begin position="152"/>
        <end position="172"/>
    </location>
</feature>
<organism evidence="3 5">
    <name type="scientific">Didymodactylos carnosus</name>
    <dbReference type="NCBI Taxonomy" id="1234261"/>
    <lineage>
        <taxon>Eukaryota</taxon>
        <taxon>Metazoa</taxon>
        <taxon>Spiralia</taxon>
        <taxon>Gnathifera</taxon>
        <taxon>Rotifera</taxon>
        <taxon>Eurotatoria</taxon>
        <taxon>Bdelloidea</taxon>
        <taxon>Philodinida</taxon>
        <taxon>Philodinidae</taxon>
        <taxon>Didymodactylos</taxon>
    </lineage>
</organism>